<keyword evidence="5 10" id="KW-0812">Transmembrane</keyword>
<evidence type="ECO:0000256" key="7">
    <source>
        <dbReference type="ARBA" id="ARBA00022989"/>
    </source>
</evidence>
<evidence type="ECO:0000313" key="14">
    <source>
        <dbReference type="Ensembl" id="ENSPSMP00000027962.1"/>
    </source>
</evidence>
<feature type="repeat" description="Solcar" evidence="10">
    <location>
        <begin position="114"/>
        <end position="204"/>
    </location>
</feature>
<accession>A0A8C9ADK4</accession>
<evidence type="ECO:0000256" key="5">
    <source>
        <dbReference type="ARBA" id="ARBA00022692"/>
    </source>
</evidence>
<protein>
    <recommendedName>
        <fullName evidence="12">ADP/ATP translocase</fullName>
    </recommendedName>
    <alternativeName>
        <fullName evidence="12">ADP,ATP carrier protein</fullName>
    </alternativeName>
</protein>
<keyword evidence="6" id="KW-0677">Repeat</keyword>
<dbReference type="InterPro" id="IPR002113">
    <property type="entry name" value="ADT_euk_type"/>
</dbReference>
<evidence type="ECO:0000256" key="4">
    <source>
        <dbReference type="ARBA" id="ARBA00022449"/>
    </source>
</evidence>
<dbReference type="PRINTS" id="PR00926">
    <property type="entry name" value="MITOCARRIER"/>
</dbReference>
<dbReference type="AlphaFoldDB" id="A0A8C9ADK4"/>
<evidence type="ECO:0000256" key="11">
    <source>
        <dbReference type="RuleBase" id="RU000488"/>
    </source>
</evidence>
<dbReference type="InterPro" id="IPR018108">
    <property type="entry name" value="MCP_transmembrane"/>
</dbReference>
<comment type="catalytic activity">
    <reaction evidence="9">
        <text>H(+)(in) = H(+)(out)</text>
        <dbReference type="Rhea" id="RHEA:34979"/>
        <dbReference type="ChEBI" id="CHEBI:15378"/>
    </reaction>
</comment>
<evidence type="ECO:0000256" key="2">
    <source>
        <dbReference type="ARBA" id="ARBA00006375"/>
    </source>
</evidence>
<comment type="subunit">
    <text evidence="12">Monomer.</text>
</comment>
<keyword evidence="15" id="KW-1185">Reference proteome</keyword>
<sequence>GRKANTQEKKEKTLFWSNLGDQAISFAKDLLLGAGVGASPPPSPGRGPIQRVKLLLQVATPASRSRPTSSTRAPRTASWASPRSSRACRPSGGATWPLQADLLGGVDKHTQFWRCFAGNLVSGGAAGATSLCFVYPLDFARTRLAADVGKSGTEREFKGLGGCPMKITRSHGGRGLSQGFGVLVQGIIICRAACLGVWGTANGKLCDPENTHIVVSWTIAQTSRPRPAWSPAPSTLWRMVMQSGRKGADIMYRGTVDSWRKIFRDEGGKAFLKGAWSKSSGGWGLLVFHMLKKLFE</sequence>
<evidence type="ECO:0000256" key="13">
    <source>
        <dbReference type="SAM" id="MobiDB-lite"/>
    </source>
</evidence>
<feature type="region of interest" description="Disordered" evidence="13">
    <location>
        <begin position="60"/>
        <end position="92"/>
    </location>
</feature>
<evidence type="ECO:0000256" key="10">
    <source>
        <dbReference type="PROSITE-ProRule" id="PRU00282"/>
    </source>
</evidence>
<reference evidence="14" key="2">
    <citation type="submission" date="2025-09" db="UniProtKB">
        <authorList>
            <consortium name="Ensembl"/>
        </authorList>
    </citation>
    <scope>IDENTIFICATION</scope>
</reference>
<keyword evidence="3 11" id="KW-0813">Transport</keyword>
<organism evidence="14 15">
    <name type="scientific">Prolemur simus</name>
    <name type="common">Greater bamboo lemur</name>
    <name type="synonym">Hapalemur simus</name>
    <dbReference type="NCBI Taxonomy" id="1328070"/>
    <lineage>
        <taxon>Eukaryota</taxon>
        <taxon>Metazoa</taxon>
        <taxon>Chordata</taxon>
        <taxon>Craniata</taxon>
        <taxon>Vertebrata</taxon>
        <taxon>Euteleostomi</taxon>
        <taxon>Mammalia</taxon>
        <taxon>Eutheria</taxon>
        <taxon>Euarchontoglires</taxon>
        <taxon>Primates</taxon>
        <taxon>Strepsirrhini</taxon>
        <taxon>Lemuriformes</taxon>
        <taxon>Lemuridae</taxon>
        <taxon>Prolemur</taxon>
    </lineage>
</organism>
<dbReference type="GO" id="GO:0005471">
    <property type="term" value="F:ATP:ADP antiporter activity"/>
    <property type="evidence" value="ECO:0007669"/>
    <property type="project" value="UniProtKB-UniRule"/>
</dbReference>
<reference evidence="14" key="1">
    <citation type="submission" date="2025-08" db="UniProtKB">
        <authorList>
            <consortium name="Ensembl"/>
        </authorList>
    </citation>
    <scope>IDENTIFICATION</scope>
</reference>
<dbReference type="PANTHER" id="PTHR45635:SF13">
    <property type="entry name" value="ADP_ATP TRANSLOCASE 3"/>
    <property type="match status" value="1"/>
</dbReference>
<dbReference type="GeneTree" id="ENSGT00940000165125"/>
<dbReference type="Ensembl" id="ENSPSMT00000032319.1">
    <property type="protein sequence ID" value="ENSPSMP00000027962.1"/>
    <property type="gene ID" value="ENSPSMG00000019492.1"/>
</dbReference>
<keyword evidence="4" id="KW-0050">Antiport</keyword>
<dbReference type="PRINTS" id="PR00927">
    <property type="entry name" value="ADPTRNSLCASE"/>
</dbReference>
<dbReference type="InterPro" id="IPR023395">
    <property type="entry name" value="MCP_dom_sf"/>
</dbReference>
<dbReference type="GO" id="GO:0005743">
    <property type="term" value="C:mitochondrial inner membrane"/>
    <property type="evidence" value="ECO:0007669"/>
    <property type="project" value="InterPro"/>
</dbReference>
<dbReference type="Gene3D" id="1.50.40.10">
    <property type="entry name" value="Mitochondrial carrier domain"/>
    <property type="match status" value="1"/>
</dbReference>
<comment type="function">
    <text evidence="12">Catalyzes the exchange of ADP and ATP across the membrane.</text>
</comment>
<proteinExistence type="inferred from homology"/>
<evidence type="ECO:0000256" key="1">
    <source>
        <dbReference type="ARBA" id="ARBA00004141"/>
    </source>
</evidence>
<dbReference type="GO" id="GO:0140021">
    <property type="term" value="P:mitochondrial ADP transmembrane transport"/>
    <property type="evidence" value="ECO:0007669"/>
    <property type="project" value="InterPro"/>
</dbReference>
<evidence type="ECO:0000256" key="8">
    <source>
        <dbReference type="ARBA" id="ARBA00023136"/>
    </source>
</evidence>
<dbReference type="PROSITE" id="PS50920">
    <property type="entry name" value="SOLCAR"/>
    <property type="match status" value="1"/>
</dbReference>
<dbReference type="GO" id="GO:1990544">
    <property type="term" value="P:mitochondrial ATP transmembrane transport"/>
    <property type="evidence" value="ECO:0007669"/>
    <property type="project" value="InterPro"/>
</dbReference>
<name>A0A8C9ADK4_PROSS</name>
<dbReference type="GO" id="GO:1901029">
    <property type="term" value="P:negative regulation of mitochondrial outer membrane permeabilization involved in apoptotic signaling pathway"/>
    <property type="evidence" value="ECO:0007669"/>
    <property type="project" value="TreeGrafter"/>
</dbReference>
<comment type="subcellular location">
    <subcellularLocation>
        <location evidence="1 12">Membrane</location>
        <topology evidence="1 12">Multi-pass membrane protein</topology>
    </subcellularLocation>
</comment>
<dbReference type="SUPFAM" id="SSF103506">
    <property type="entry name" value="Mitochondrial carrier"/>
    <property type="match status" value="1"/>
</dbReference>
<keyword evidence="7" id="KW-1133">Transmembrane helix</keyword>
<dbReference type="Pfam" id="PF00153">
    <property type="entry name" value="Mito_carr"/>
    <property type="match status" value="1"/>
</dbReference>
<evidence type="ECO:0000256" key="3">
    <source>
        <dbReference type="ARBA" id="ARBA00022448"/>
    </source>
</evidence>
<evidence type="ECO:0000256" key="6">
    <source>
        <dbReference type="ARBA" id="ARBA00022737"/>
    </source>
</evidence>
<evidence type="ECO:0000256" key="9">
    <source>
        <dbReference type="ARBA" id="ARBA00024169"/>
    </source>
</evidence>
<keyword evidence="8 10" id="KW-0472">Membrane</keyword>
<dbReference type="PANTHER" id="PTHR45635">
    <property type="entry name" value="ADP,ATP CARRIER PROTEIN 1-RELATED-RELATED"/>
    <property type="match status" value="1"/>
</dbReference>
<comment type="similarity">
    <text evidence="2 11">Belongs to the mitochondrial carrier (TC 2.A.29) family.</text>
</comment>
<dbReference type="Proteomes" id="UP000694414">
    <property type="component" value="Unplaced"/>
</dbReference>
<evidence type="ECO:0000313" key="15">
    <source>
        <dbReference type="Proteomes" id="UP000694414"/>
    </source>
</evidence>
<dbReference type="InterPro" id="IPR002067">
    <property type="entry name" value="MCP"/>
</dbReference>
<evidence type="ECO:0000256" key="12">
    <source>
        <dbReference type="RuleBase" id="RU368008"/>
    </source>
</evidence>